<feature type="transmembrane region" description="Helical" evidence="11">
    <location>
        <begin position="105"/>
        <end position="120"/>
    </location>
</feature>
<keyword evidence="11" id="KW-1133">Transmembrane helix</keyword>
<reference evidence="13 14" key="1">
    <citation type="submission" date="2021-06" db="EMBL/GenBank/DDBJ databases">
        <title>Actinoplanes lichenicola sp. nov., and Actinoplanes ovalisporus sp. nov., isolated from lichen in Thailand.</title>
        <authorList>
            <person name="Saeng-In P."/>
            <person name="Kanchanasin P."/>
            <person name="Yuki M."/>
            <person name="Kudo T."/>
            <person name="Ohkuma M."/>
            <person name="Phongsopitanun W."/>
            <person name="Tanasupawat S."/>
        </authorList>
    </citation>
    <scope>NUCLEOTIDE SEQUENCE [LARGE SCALE GENOMIC DNA]</scope>
    <source>
        <strain evidence="13 14">NBRC 110975</strain>
    </source>
</reference>
<keyword evidence="11" id="KW-0812">Transmembrane</keyword>
<dbReference type="SUPFAM" id="SSF55874">
    <property type="entry name" value="ATPase domain of HSP90 chaperone/DNA topoisomerase II/histidine kinase"/>
    <property type="match status" value="1"/>
</dbReference>
<keyword evidence="11" id="KW-0472">Membrane</keyword>
<gene>
    <name evidence="13" type="ORF">KOI35_20955</name>
</gene>
<evidence type="ECO:0000256" key="5">
    <source>
        <dbReference type="ARBA" id="ARBA00022741"/>
    </source>
</evidence>
<evidence type="ECO:0000256" key="9">
    <source>
        <dbReference type="SAM" id="Coils"/>
    </source>
</evidence>
<keyword evidence="4" id="KW-0808">Transferase</keyword>
<feature type="domain" description="Signal transduction histidine kinase subgroup 3 dimerisation and phosphoacceptor" evidence="12">
    <location>
        <begin position="211"/>
        <end position="277"/>
    </location>
</feature>
<keyword evidence="9" id="KW-0175">Coiled coil</keyword>
<feature type="transmembrane region" description="Helical" evidence="11">
    <location>
        <begin position="82"/>
        <end position="99"/>
    </location>
</feature>
<keyword evidence="6 13" id="KW-0418">Kinase</keyword>
<evidence type="ECO:0000256" key="1">
    <source>
        <dbReference type="ARBA" id="ARBA00000085"/>
    </source>
</evidence>
<dbReference type="RefSeq" id="WP_215789556.1">
    <property type="nucleotide sequence ID" value="NZ_JAHKKG010000006.1"/>
</dbReference>
<dbReference type="Proteomes" id="UP001519654">
    <property type="component" value="Unassembled WGS sequence"/>
</dbReference>
<keyword evidence="14" id="KW-1185">Reference proteome</keyword>
<dbReference type="Gene3D" id="3.30.565.10">
    <property type="entry name" value="Histidine kinase-like ATPase, C-terminal domain"/>
    <property type="match status" value="1"/>
</dbReference>
<dbReference type="InterPro" id="IPR050482">
    <property type="entry name" value="Sensor_HK_TwoCompSys"/>
</dbReference>
<dbReference type="EC" id="2.7.13.3" evidence="2"/>
<evidence type="ECO:0000256" key="10">
    <source>
        <dbReference type="SAM" id="MobiDB-lite"/>
    </source>
</evidence>
<dbReference type="EMBL" id="JAHKKG010000006">
    <property type="protein sequence ID" value="MBU2665985.1"/>
    <property type="molecule type" value="Genomic_DNA"/>
</dbReference>
<evidence type="ECO:0000256" key="7">
    <source>
        <dbReference type="ARBA" id="ARBA00022840"/>
    </source>
</evidence>
<dbReference type="InterPro" id="IPR011712">
    <property type="entry name" value="Sig_transdc_His_kin_sub3_dim/P"/>
</dbReference>
<evidence type="ECO:0000256" key="8">
    <source>
        <dbReference type="ARBA" id="ARBA00023012"/>
    </source>
</evidence>
<dbReference type="Gene3D" id="1.20.5.1930">
    <property type="match status" value="1"/>
</dbReference>
<feature type="transmembrane region" description="Helical" evidence="11">
    <location>
        <begin position="158"/>
        <end position="179"/>
    </location>
</feature>
<name>A0ABS5YV74_9ACTN</name>
<comment type="catalytic activity">
    <reaction evidence="1">
        <text>ATP + protein L-histidine = ADP + protein N-phospho-L-histidine.</text>
        <dbReference type="EC" id="2.7.13.3"/>
    </reaction>
</comment>
<evidence type="ECO:0000256" key="6">
    <source>
        <dbReference type="ARBA" id="ARBA00022777"/>
    </source>
</evidence>
<evidence type="ECO:0000313" key="14">
    <source>
        <dbReference type="Proteomes" id="UP001519654"/>
    </source>
</evidence>
<comment type="caution">
    <text evidence="13">The sequence shown here is derived from an EMBL/GenBank/DDBJ whole genome shotgun (WGS) entry which is preliminary data.</text>
</comment>
<keyword evidence="3" id="KW-0597">Phosphoprotein</keyword>
<dbReference type="CDD" id="cd16917">
    <property type="entry name" value="HATPase_UhpB-NarQ-NarX-like"/>
    <property type="match status" value="1"/>
</dbReference>
<protein>
    <recommendedName>
        <fullName evidence="2">histidine kinase</fullName>
        <ecNumber evidence="2">2.7.13.3</ecNumber>
    </recommendedName>
</protein>
<keyword evidence="8" id="KW-0902">Two-component regulatory system</keyword>
<dbReference type="PANTHER" id="PTHR24421:SF10">
    <property type="entry name" value="NITRATE_NITRITE SENSOR PROTEIN NARQ"/>
    <property type="match status" value="1"/>
</dbReference>
<evidence type="ECO:0000256" key="4">
    <source>
        <dbReference type="ARBA" id="ARBA00022679"/>
    </source>
</evidence>
<feature type="transmembrane region" description="Helical" evidence="11">
    <location>
        <begin position="57"/>
        <end position="77"/>
    </location>
</feature>
<dbReference type="InterPro" id="IPR036890">
    <property type="entry name" value="HATPase_C_sf"/>
</dbReference>
<keyword evidence="5" id="KW-0547">Nucleotide-binding</keyword>
<dbReference type="PANTHER" id="PTHR24421">
    <property type="entry name" value="NITRATE/NITRITE SENSOR PROTEIN NARX-RELATED"/>
    <property type="match status" value="1"/>
</dbReference>
<feature type="transmembrane region" description="Helical" evidence="11">
    <location>
        <begin position="127"/>
        <end position="146"/>
    </location>
</feature>
<feature type="coiled-coil region" evidence="9">
    <location>
        <begin position="182"/>
        <end position="219"/>
    </location>
</feature>
<sequence>MHGPTPPWARENRHGRFSGPPVPGTFRGRRDPGVGAAIGAALFQTLGAKGQADDGHLLVTMRPALFLLLLVGPVALLFRRRYPVAVFAIAAAASMGFAAMAEPHWFWTVAPIIALFHLGATGRRTAALVSGGVAYGTYLLIFWVFAGPIGLDPRVQPGVRQLLLLAVAFLVAVFLGGIAKIKGEQMAQMVKVRAERERAEQEQQRRQASEERLRIARELHDVIGHHLSLINVQAGVGLHLMDSRPEQAREALSAIKTASSEALREVRSVLGALRTEDEAAPRQPMLGLSRLGDLTADAGLPVDTKITGDERTLPAEVDRAAYRIVQEALTNVRRHAGAGATASIAVDYLPTALHLAVRNTFVEVAAPVGAGGPAGTGIAGMRARAQSLGGSLEAGPVEGGFLVSVLLPTGDDE</sequence>
<proteinExistence type="predicted"/>
<dbReference type="Pfam" id="PF07730">
    <property type="entry name" value="HisKA_3"/>
    <property type="match status" value="1"/>
</dbReference>
<organism evidence="13 14">
    <name type="scientific">Paractinoplanes bogorensis</name>
    <dbReference type="NCBI Taxonomy" id="1610840"/>
    <lineage>
        <taxon>Bacteria</taxon>
        <taxon>Bacillati</taxon>
        <taxon>Actinomycetota</taxon>
        <taxon>Actinomycetes</taxon>
        <taxon>Micromonosporales</taxon>
        <taxon>Micromonosporaceae</taxon>
        <taxon>Paractinoplanes</taxon>
    </lineage>
</organism>
<evidence type="ECO:0000313" key="13">
    <source>
        <dbReference type="EMBL" id="MBU2665985.1"/>
    </source>
</evidence>
<evidence type="ECO:0000259" key="12">
    <source>
        <dbReference type="Pfam" id="PF07730"/>
    </source>
</evidence>
<accession>A0ABS5YV74</accession>
<evidence type="ECO:0000256" key="2">
    <source>
        <dbReference type="ARBA" id="ARBA00012438"/>
    </source>
</evidence>
<evidence type="ECO:0000256" key="3">
    <source>
        <dbReference type="ARBA" id="ARBA00022553"/>
    </source>
</evidence>
<dbReference type="GO" id="GO:0016301">
    <property type="term" value="F:kinase activity"/>
    <property type="evidence" value="ECO:0007669"/>
    <property type="project" value="UniProtKB-KW"/>
</dbReference>
<keyword evidence="7" id="KW-0067">ATP-binding</keyword>
<evidence type="ECO:0000256" key="11">
    <source>
        <dbReference type="SAM" id="Phobius"/>
    </source>
</evidence>
<feature type="region of interest" description="Disordered" evidence="10">
    <location>
        <begin position="1"/>
        <end position="25"/>
    </location>
</feature>